<sequence>MKKLLKSKLYSGSDNYSTTEYENCINDLINHEMIVSMKNFTQHGNVSCLEHCINVSYSSYIICKRLGLDYRSAARGGLLHDFFLYDWHTDKPYKGLHGLVHPRIALDNAIKYFDLNEKEKDIIQKHMWPLTMRPPRYKESFIVLCVDKYCAFMETVTYKGRVYTNKLFAALGKKINV</sequence>
<dbReference type="Proteomes" id="UP000236151">
    <property type="component" value="Unassembled WGS sequence"/>
</dbReference>
<evidence type="ECO:0000313" key="1">
    <source>
        <dbReference type="EMBL" id="PNT95694.1"/>
    </source>
</evidence>
<name>A0A2K2F899_9CLOT</name>
<keyword evidence="1" id="KW-0378">Hydrolase</keyword>
<gene>
    <name evidence="1" type="ORF">CDQ84_16660</name>
</gene>
<keyword evidence="2" id="KW-1185">Reference proteome</keyword>
<proteinExistence type="predicted"/>
<protein>
    <submittedName>
        <fullName evidence="1">HD family phosphohydrolase</fullName>
    </submittedName>
</protein>
<dbReference type="Gene3D" id="1.10.3210.10">
    <property type="entry name" value="Hypothetical protein af1432"/>
    <property type="match status" value="1"/>
</dbReference>
<evidence type="ECO:0000313" key="2">
    <source>
        <dbReference type="Proteomes" id="UP000236151"/>
    </source>
</evidence>
<dbReference type="OrthoDB" id="360187at2"/>
<reference evidence="1 2" key="1">
    <citation type="submission" date="2017-06" db="EMBL/GenBank/DDBJ databases">
        <title>Investigating the central metabolism of Clostridium thermosuccinogenes.</title>
        <authorList>
            <person name="Koendjbiharie J.G."/>
            <person name="van Kranenburg R."/>
        </authorList>
    </citation>
    <scope>NUCLEOTIDE SEQUENCE [LARGE SCALE GENOMIC DNA]</scope>
    <source>
        <strain evidence="1 2">DSM 5806</strain>
    </source>
</reference>
<organism evidence="1 2">
    <name type="scientific">Clostridium thermosuccinogenes</name>
    <dbReference type="NCBI Taxonomy" id="84032"/>
    <lineage>
        <taxon>Bacteria</taxon>
        <taxon>Bacillati</taxon>
        <taxon>Bacillota</taxon>
        <taxon>Clostridia</taxon>
        <taxon>Eubacteriales</taxon>
        <taxon>Clostridiaceae</taxon>
        <taxon>Clostridium</taxon>
    </lineage>
</organism>
<comment type="caution">
    <text evidence="1">The sequence shown here is derived from an EMBL/GenBank/DDBJ whole genome shotgun (WGS) entry which is preliminary data.</text>
</comment>
<dbReference type="AlphaFoldDB" id="A0A2K2F899"/>
<dbReference type="GO" id="GO:0016787">
    <property type="term" value="F:hydrolase activity"/>
    <property type="evidence" value="ECO:0007669"/>
    <property type="project" value="UniProtKB-KW"/>
</dbReference>
<dbReference type="KEGG" id="cthd:CDO33_10460"/>
<accession>A0A2K2F899</accession>
<dbReference type="SUPFAM" id="SSF109604">
    <property type="entry name" value="HD-domain/PDEase-like"/>
    <property type="match status" value="1"/>
</dbReference>
<dbReference type="EMBL" id="NIOJ01000061">
    <property type="protein sequence ID" value="PNT95694.1"/>
    <property type="molecule type" value="Genomic_DNA"/>
</dbReference>
<dbReference type="RefSeq" id="WP_103082870.1">
    <property type="nucleotide sequence ID" value="NZ_CP021850.1"/>
</dbReference>